<organism evidence="4 5">
    <name type="scientific">Mycoplasma phocimorsus</name>
    <dbReference type="NCBI Taxonomy" id="3045839"/>
    <lineage>
        <taxon>Bacteria</taxon>
        <taxon>Bacillati</taxon>
        <taxon>Mycoplasmatota</taxon>
        <taxon>Mollicutes</taxon>
        <taxon>Mycoplasmataceae</taxon>
        <taxon>Mycoplasma</taxon>
    </lineage>
</organism>
<comment type="similarity">
    <text evidence="1">Belongs to the DnaB/DnaD family.</text>
</comment>
<evidence type="ECO:0000259" key="2">
    <source>
        <dbReference type="Pfam" id="PF07261"/>
    </source>
</evidence>
<feature type="domain" description="Replicative helicase loading/DNA remodeling protein DnaB N-terminal winged helix" evidence="3">
    <location>
        <begin position="13"/>
        <end position="157"/>
    </location>
</feature>
<dbReference type="AlphaFoldDB" id="A0AAJ1UZB8"/>
<evidence type="ECO:0000313" key="4">
    <source>
        <dbReference type="EMBL" id="MDJ1645568.1"/>
    </source>
</evidence>
<protein>
    <submittedName>
        <fullName evidence="4">DnaD domain protein</fullName>
    </submittedName>
</protein>
<evidence type="ECO:0000256" key="1">
    <source>
        <dbReference type="ARBA" id="ARBA00093462"/>
    </source>
</evidence>
<gene>
    <name evidence="4" type="ORF">QLQ80_00490</name>
</gene>
<feature type="domain" description="DnaB/C C-terminal" evidence="2">
    <location>
        <begin position="238"/>
        <end position="291"/>
    </location>
</feature>
<keyword evidence="5" id="KW-1185">Reference proteome</keyword>
<dbReference type="Pfam" id="PF25888">
    <property type="entry name" value="WHD_DnaB"/>
    <property type="match status" value="1"/>
</dbReference>
<dbReference type="EMBL" id="JASDDP010000008">
    <property type="protein sequence ID" value="MDJ1645568.1"/>
    <property type="molecule type" value="Genomic_DNA"/>
</dbReference>
<evidence type="ECO:0000259" key="3">
    <source>
        <dbReference type="Pfam" id="PF25888"/>
    </source>
</evidence>
<dbReference type="Pfam" id="PF07261">
    <property type="entry name" value="DnaB_2"/>
    <property type="match status" value="1"/>
</dbReference>
<name>A0AAJ1UZB8_9MOLU</name>
<dbReference type="Proteomes" id="UP001224428">
    <property type="component" value="Unassembled WGS sequence"/>
</dbReference>
<dbReference type="RefSeq" id="WP_283823384.1">
    <property type="nucleotide sequence ID" value="NZ_JASDAY010000001.1"/>
</dbReference>
<accession>A0AAJ1UZB8</accession>
<evidence type="ECO:0000313" key="5">
    <source>
        <dbReference type="Proteomes" id="UP001224428"/>
    </source>
</evidence>
<comment type="caution">
    <text evidence="4">The sequence shown here is derived from an EMBL/GenBank/DDBJ whole genome shotgun (WGS) entry which is preliminary data.</text>
</comment>
<sequence>MGTEIKIVSGYDQDYNFNLKHIEKLYKPILGDSFYLYKYLTNGIKLNYFNIEEIFGFLNINQTQFDEQRKLLEAVNLIETHLNKENNQLIFIINIPLNNERFFKNKLLMNVLLKKTSAEYVQKIKEEFLNNKTADISAKFSEITVSFDDIFGNLLLNNQNQKEVIKTDASINLRNRIIPLNNTKFTNIQSKITDPRLVDNLYYKILNDDAISFYSYLIKSAGNIVYNEAVQKRITNLVVYLNKIGLENKVINLLFNYAFSSNKKIYDVYIKKIANNLVEKNIIDFESVEEHLKDAFKSKHRSEYGFEQETSKAQYIQITSNITNKDIKIAEMPIPKKQQVKKQENKLYNF</sequence>
<reference evidence="4" key="1">
    <citation type="submission" date="2023-05" db="EMBL/GenBank/DDBJ databases">
        <title>Mycoplasma phocimorsus sp. nov., isolated from Scandinavian patients with seal finger or septic arthritis after contact with seals.</title>
        <authorList>
            <person name="Skafte-Holm A."/>
            <person name="Pedersen T.R."/>
            <person name="Froelund M."/>
            <person name="Stegger M."/>
            <person name="Qvortrup K."/>
            <person name="Michaels D.L."/>
            <person name="Brown D.R."/>
            <person name="Jensen J.S."/>
        </authorList>
    </citation>
    <scope>NUCLEOTIDE SEQUENCE</scope>
    <source>
        <strain evidence="4">M5725</strain>
    </source>
</reference>
<proteinExistence type="inferred from homology"/>
<dbReference type="InterPro" id="IPR058660">
    <property type="entry name" value="WHD_DnaB"/>
</dbReference>
<dbReference type="InterPro" id="IPR006343">
    <property type="entry name" value="DnaB/C_C"/>
</dbReference>